<dbReference type="SMART" id="SM00849">
    <property type="entry name" value="Lactamase_B"/>
    <property type="match status" value="1"/>
</dbReference>
<dbReference type="AlphaFoldDB" id="A0A512MAU5"/>
<dbReference type="OrthoDB" id="9781189at2"/>
<proteinExistence type="predicted"/>
<organism evidence="2 3">
    <name type="scientific">Brevifollis gellanilyticus</name>
    <dbReference type="NCBI Taxonomy" id="748831"/>
    <lineage>
        <taxon>Bacteria</taxon>
        <taxon>Pseudomonadati</taxon>
        <taxon>Verrucomicrobiota</taxon>
        <taxon>Verrucomicrobiia</taxon>
        <taxon>Verrucomicrobiales</taxon>
        <taxon>Verrucomicrobiaceae</taxon>
    </lineage>
</organism>
<evidence type="ECO:0000313" key="2">
    <source>
        <dbReference type="EMBL" id="GEP43461.1"/>
    </source>
</evidence>
<dbReference type="Proteomes" id="UP000321577">
    <property type="component" value="Unassembled WGS sequence"/>
</dbReference>
<dbReference type="InterPro" id="IPR001279">
    <property type="entry name" value="Metallo-B-lactamas"/>
</dbReference>
<keyword evidence="3" id="KW-1185">Reference proteome</keyword>
<dbReference type="RefSeq" id="WP_146851040.1">
    <property type="nucleotide sequence ID" value="NZ_BKAG01000018.1"/>
</dbReference>
<accession>A0A512MAU5</accession>
<dbReference type="GO" id="GO:0016787">
    <property type="term" value="F:hydrolase activity"/>
    <property type="evidence" value="ECO:0007669"/>
    <property type="project" value="UniProtKB-KW"/>
</dbReference>
<comment type="caution">
    <text evidence="2">The sequence shown here is derived from an EMBL/GenBank/DDBJ whole genome shotgun (WGS) entry which is preliminary data.</text>
</comment>
<feature type="domain" description="Metallo-beta-lactamase" evidence="1">
    <location>
        <begin position="12"/>
        <end position="218"/>
    </location>
</feature>
<sequence length="283" mass="31062">MVRLTVLGSGSSGNCAVVSTGLTTVLIDAGLSAKQICLRLEAAGYSLNQIDGVLLTHEHQDHTGGLEVLSGKRDLCLYATPLTQETLLSSLKFRGKPGWKVMSTGCAFQLQDLRVECFPVPHDAVDPVGFVIADDESRLGVLSDVGHVTNLIKDRLRTSDSLFIEANYDTQLLDADTKRPWATKQRISSRHGHLSNDQAAELLEEIAHPDLHHVVLGHLSDDCNDPDRVVKRMQESLHRVGVRETKVLCAERHCGTMTVEVARRKVKLAADVLVGRSEQMVLF</sequence>
<protein>
    <submittedName>
        <fullName evidence="2">MBL fold metallo-hydrolase</fullName>
    </submittedName>
</protein>
<dbReference type="SUPFAM" id="SSF56281">
    <property type="entry name" value="Metallo-hydrolase/oxidoreductase"/>
    <property type="match status" value="1"/>
</dbReference>
<dbReference type="Gene3D" id="3.60.15.10">
    <property type="entry name" value="Ribonuclease Z/Hydroxyacylglutathione hydrolase-like"/>
    <property type="match status" value="1"/>
</dbReference>
<dbReference type="EMBL" id="BKAG01000018">
    <property type="protein sequence ID" value="GEP43461.1"/>
    <property type="molecule type" value="Genomic_DNA"/>
</dbReference>
<evidence type="ECO:0000313" key="3">
    <source>
        <dbReference type="Proteomes" id="UP000321577"/>
    </source>
</evidence>
<dbReference type="PANTHER" id="PTHR47619:SF1">
    <property type="entry name" value="EXODEOXYRIBONUCLEASE WALJ"/>
    <property type="match status" value="1"/>
</dbReference>
<evidence type="ECO:0000259" key="1">
    <source>
        <dbReference type="SMART" id="SM00849"/>
    </source>
</evidence>
<dbReference type="PANTHER" id="PTHR47619">
    <property type="entry name" value="METALLO-HYDROLASE YYCJ-RELATED"/>
    <property type="match status" value="1"/>
</dbReference>
<gene>
    <name evidence="2" type="ORF">BGE01nite_27520</name>
</gene>
<name>A0A512MAU5_9BACT</name>
<dbReference type="Pfam" id="PF12706">
    <property type="entry name" value="Lactamase_B_2"/>
    <property type="match status" value="1"/>
</dbReference>
<dbReference type="InterPro" id="IPR052533">
    <property type="entry name" value="WalJ/YycJ-like"/>
</dbReference>
<dbReference type="InterPro" id="IPR036866">
    <property type="entry name" value="RibonucZ/Hydroxyglut_hydro"/>
</dbReference>
<keyword evidence="2" id="KW-0378">Hydrolase</keyword>
<reference evidence="2 3" key="1">
    <citation type="submission" date="2019-07" db="EMBL/GenBank/DDBJ databases">
        <title>Whole genome shotgun sequence of Brevifollis gellanilyticus NBRC 108608.</title>
        <authorList>
            <person name="Hosoyama A."/>
            <person name="Uohara A."/>
            <person name="Ohji S."/>
            <person name="Ichikawa N."/>
        </authorList>
    </citation>
    <scope>NUCLEOTIDE SEQUENCE [LARGE SCALE GENOMIC DNA]</scope>
    <source>
        <strain evidence="2 3">NBRC 108608</strain>
    </source>
</reference>